<evidence type="ECO:0000256" key="2">
    <source>
        <dbReference type="ARBA" id="ARBA00022527"/>
    </source>
</evidence>
<keyword evidence="4 9" id="KW-0547">Nucleotide-binding</keyword>
<evidence type="ECO:0000256" key="9">
    <source>
        <dbReference type="PROSITE-ProRule" id="PRU10141"/>
    </source>
</evidence>
<feature type="region of interest" description="Disordered" evidence="10">
    <location>
        <begin position="775"/>
        <end position="794"/>
    </location>
</feature>
<evidence type="ECO:0000256" key="3">
    <source>
        <dbReference type="ARBA" id="ARBA00022679"/>
    </source>
</evidence>
<name>A0A8J2WYE4_9STRA</name>
<keyword evidence="14" id="KW-1185">Reference proteome</keyword>
<dbReference type="SUPFAM" id="SSF56112">
    <property type="entry name" value="Protein kinase-like (PK-like)"/>
    <property type="match status" value="1"/>
</dbReference>
<gene>
    <name evidence="13" type="ORF">PECAL_3P08770</name>
</gene>
<evidence type="ECO:0000313" key="14">
    <source>
        <dbReference type="Proteomes" id="UP000789595"/>
    </source>
</evidence>
<dbReference type="InterPro" id="IPR002048">
    <property type="entry name" value="EF_hand_dom"/>
</dbReference>
<evidence type="ECO:0000256" key="6">
    <source>
        <dbReference type="ARBA" id="ARBA00022837"/>
    </source>
</evidence>
<dbReference type="GO" id="GO:0004674">
    <property type="term" value="F:protein serine/threonine kinase activity"/>
    <property type="evidence" value="ECO:0007669"/>
    <property type="project" value="UniProtKB-KW"/>
</dbReference>
<evidence type="ECO:0000256" key="4">
    <source>
        <dbReference type="ARBA" id="ARBA00022741"/>
    </source>
</evidence>
<dbReference type="SUPFAM" id="SSF47473">
    <property type="entry name" value="EF-hand"/>
    <property type="match status" value="1"/>
</dbReference>
<dbReference type="InterPro" id="IPR011992">
    <property type="entry name" value="EF-hand-dom_pair"/>
</dbReference>
<protein>
    <recommendedName>
        <fullName evidence="15">Calmodulin</fullName>
    </recommendedName>
</protein>
<dbReference type="InterPro" id="IPR000719">
    <property type="entry name" value="Prot_kinase_dom"/>
</dbReference>
<dbReference type="Pfam" id="PF13499">
    <property type="entry name" value="EF-hand_7"/>
    <property type="match status" value="1"/>
</dbReference>
<dbReference type="PROSITE" id="PS50011">
    <property type="entry name" value="PROTEIN_KINASE_DOM"/>
    <property type="match status" value="1"/>
</dbReference>
<dbReference type="InterPro" id="IPR017441">
    <property type="entry name" value="Protein_kinase_ATP_BS"/>
</dbReference>
<organism evidence="13 14">
    <name type="scientific">Pelagomonas calceolata</name>
    <dbReference type="NCBI Taxonomy" id="35677"/>
    <lineage>
        <taxon>Eukaryota</taxon>
        <taxon>Sar</taxon>
        <taxon>Stramenopiles</taxon>
        <taxon>Ochrophyta</taxon>
        <taxon>Pelagophyceae</taxon>
        <taxon>Pelagomonadales</taxon>
        <taxon>Pelagomonadaceae</taxon>
        <taxon>Pelagomonas</taxon>
    </lineage>
</organism>
<dbReference type="Gene3D" id="3.30.200.20">
    <property type="entry name" value="Phosphorylase Kinase, domain 1"/>
    <property type="match status" value="1"/>
</dbReference>
<evidence type="ECO:0008006" key="15">
    <source>
        <dbReference type="Google" id="ProtNLM"/>
    </source>
</evidence>
<keyword evidence="6" id="KW-0106">Calcium</keyword>
<feature type="domain" description="EF-hand" evidence="12">
    <location>
        <begin position="631"/>
        <end position="666"/>
    </location>
</feature>
<evidence type="ECO:0000259" key="12">
    <source>
        <dbReference type="PROSITE" id="PS50222"/>
    </source>
</evidence>
<dbReference type="SMART" id="SM00220">
    <property type="entry name" value="S_TKc"/>
    <property type="match status" value="1"/>
</dbReference>
<keyword evidence="3" id="KW-0808">Transferase</keyword>
<comment type="caution">
    <text evidence="13">The sequence shown here is derived from an EMBL/GenBank/DDBJ whole genome shotgun (WGS) entry which is preliminary data.</text>
</comment>
<dbReference type="Pfam" id="PF00069">
    <property type="entry name" value="Pkinase"/>
    <property type="match status" value="1"/>
</dbReference>
<keyword evidence="2" id="KW-0723">Serine/threonine-protein kinase</keyword>
<feature type="region of interest" description="Disordered" evidence="10">
    <location>
        <begin position="1"/>
        <end position="21"/>
    </location>
</feature>
<accession>A0A8J2WYE4</accession>
<evidence type="ECO:0000256" key="10">
    <source>
        <dbReference type="SAM" id="MobiDB-lite"/>
    </source>
</evidence>
<dbReference type="PROSITE" id="PS00018">
    <property type="entry name" value="EF_HAND_1"/>
    <property type="match status" value="2"/>
</dbReference>
<dbReference type="PROSITE" id="PS00107">
    <property type="entry name" value="PROTEIN_KINASE_ATP"/>
    <property type="match status" value="1"/>
</dbReference>
<dbReference type="OrthoDB" id="40902at2759"/>
<dbReference type="Proteomes" id="UP000789595">
    <property type="component" value="Unassembled WGS sequence"/>
</dbReference>
<reference evidence="13" key="1">
    <citation type="submission" date="2021-11" db="EMBL/GenBank/DDBJ databases">
        <authorList>
            <consortium name="Genoscope - CEA"/>
            <person name="William W."/>
        </authorList>
    </citation>
    <scope>NUCLEOTIDE SEQUENCE</scope>
</reference>
<comment type="cofactor">
    <cofactor evidence="1">
        <name>Mg(2+)</name>
        <dbReference type="ChEBI" id="CHEBI:18420"/>
    </cofactor>
</comment>
<dbReference type="SMART" id="SM00054">
    <property type="entry name" value="EFh"/>
    <property type="match status" value="3"/>
</dbReference>
<dbReference type="Gene3D" id="1.10.510.10">
    <property type="entry name" value="Transferase(Phosphotransferase) domain 1"/>
    <property type="match status" value="1"/>
</dbReference>
<dbReference type="Gene3D" id="1.10.238.10">
    <property type="entry name" value="EF-hand"/>
    <property type="match status" value="1"/>
</dbReference>
<comment type="similarity">
    <text evidence="8">Belongs to the protein kinase superfamily. Ser/Thr protein kinase family. CDPK subfamily.</text>
</comment>
<evidence type="ECO:0000256" key="5">
    <source>
        <dbReference type="ARBA" id="ARBA00022777"/>
    </source>
</evidence>
<evidence type="ECO:0000256" key="1">
    <source>
        <dbReference type="ARBA" id="ARBA00001946"/>
    </source>
</evidence>
<dbReference type="InterPro" id="IPR011009">
    <property type="entry name" value="Kinase-like_dom_sf"/>
</dbReference>
<dbReference type="AlphaFoldDB" id="A0A8J2WYE4"/>
<dbReference type="PROSITE" id="PS50222">
    <property type="entry name" value="EF_HAND_2"/>
    <property type="match status" value="1"/>
</dbReference>
<feature type="domain" description="Protein kinase" evidence="11">
    <location>
        <begin position="301"/>
        <end position="576"/>
    </location>
</feature>
<dbReference type="InterPro" id="IPR050205">
    <property type="entry name" value="CDPK_Ser/Thr_kinases"/>
</dbReference>
<sequence length="800" mass="87963">MPDVAMTDRPPPAPPSESPLQERLRILRESTGSATLTPNAETYVKRAAELVHNEEGPVGQRHTIAGCALRCALQECEAAMRTGGGASAKDSIRLLRFAEELRQAIRECDEAASYAGVVDTPTVDMDEADDRPVRGCGAFWDFSEFCGGLDCLGYGRESESSSIDSASPITNKHEPQRMGSEETLQLDGHFLARGAEHCKLAAEASLTPGARQLLENTATELLAAAEEAASRRDRGAAARQFQRAALHLEIVRLLGGKPLAPALEASRRYARWRARRLSHLLENCVLEHSPEDPRTFDAAYSLTGEILGRGGYGVVLGCTRRADQEAFACKRLDLKRLSAKGLARLHEEIAALKALDHPHIVRLREVFYSDTGRTCLLVTDLCSGGELFKAVDKRARPGVRPPFTESRSAELLRQMLGVVRYMHSCGVCHRDLKLENWLFDSPDPDTATLRLVDFGLARVFGPLRPDLSKTRSKTNFDERVGSAYYCAPEVLEGIYDRRCDLWSLGVIAYMLFSGTPPFWGRSDKEILKRVRSTEVKFPPELFRSTSSEGLSLVRGLLQRDVELRLTADQALEHPFFSLYATLVRSVSGLVEGILPDQEEEPPLLDALRSFAALNAFSKLVVEVAAAHLAPARLVQLRQDFTKADLDGDGVLSLAELRSFLGDAKVDERELEALFAAADVDATQTLSFHEFVAAALVRRVELDDKMLHVAFEAIDSEGLGYITREAVVATMGRDAKRYGSTAEVDAALAHAGVGGRVDYNEFLDYIHEQRLSGIGSVSSEETKDERTGSTSPEIPSVIYKF</sequence>
<evidence type="ECO:0000256" key="7">
    <source>
        <dbReference type="ARBA" id="ARBA00022840"/>
    </source>
</evidence>
<dbReference type="PANTHER" id="PTHR24349">
    <property type="entry name" value="SERINE/THREONINE-PROTEIN KINASE"/>
    <property type="match status" value="1"/>
</dbReference>
<dbReference type="GO" id="GO:0005509">
    <property type="term" value="F:calcium ion binding"/>
    <property type="evidence" value="ECO:0007669"/>
    <property type="project" value="InterPro"/>
</dbReference>
<keyword evidence="7 9" id="KW-0067">ATP-binding</keyword>
<dbReference type="EMBL" id="CAKKNE010000003">
    <property type="protein sequence ID" value="CAH0370960.1"/>
    <property type="molecule type" value="Genomic_DNA"/>
</dbReference>
<keyword evidence="5" id="KW-0418">Kinase</keyword>
<dbReference type="GO" id="GO:0005524">
    <property type="term" value="F:ATP binding"/>
    <property type="evidence" value="ECO:0007669"/>
    <property type="project" value="UniProtKB-UniRule"/>
</dbReference>
<feature type="binding site" evidence="9">
    <location>
        <position position="330"/>
    </location>
    <ligand>
        <name>ATP</name>
        <dbReference type="ChEBI" id="CHEBI:30616"/>
    </ligand>
</feature>
<proteinExistence type="inferred from homology"/>
<evidence type="ECO:0000259" key="11">
    <source>
        <dbReference type="PROSITE" id="PS50011"/>
    </source>
</evidence>
<evidence type="ECO:0000313" key="13">
    <source>
        <dbReference type="EMBL" id="CAH0370960.1"/>
    </source>
</evidence>
<dbReference type="InterPro" id="IPR018247">
    <property type="entry name" value="EF_Hand_1_Ca_BS"/>
</dbReference>
<evidence type="ECO:0000256" key="8">
    <source>
        <dbReference type="ARBA" id="ARBA00024334"/>
    </source>
</evidence>
<dbReference type="CDD" id="cd05117">
    <property type="entry name" value="STKc_CAMK"/>
    <property type="match status" value="1"/>
</dbReference>